<name>A0AAP0FLZ7_9MAGN</name>
<protein>
    <submittedName>
        <fullName evidence="2">Uncharacterized protein</fullName>
    </submittedName>
</protein>
<sequence length="161" mass="17947">MDLMSYRGPTPRSVYDTGCSKVPEHIGSSGDKRNGKLSDFLWCHWFLFLYDEMEGCGVKNTMSGQQEPSQGYGEGNRDPQRVDPNVFQNIARQIAELLNTLRAHVNAQVPVIHVALEVIKTILAAQEEQVTFAVRSEGRNGASQSQKSGGKSLRNSETRYE</sequence>
<organism evidence="2 3">
    <name type="scientific">Stephania yunnanensis</name>
    <dbReference type="NCBI Taxonomy" id="152371"/>
    <lineage>
        <taxon>Eukaryota</taxon>
        <taxon>Viridiplantae</taxon>
        <taxon>Streptophyta</taxon>
        <taxon>Embryophyta</taxon>
        <taxon>Tracheophyta</taxon>
        <taxon>Spermatophyta</taxon>
        <taxon>Magnoliopsida</taxon>
        <taxon>Ranunculales</taxon>
        <taxon>Menispermaceae</taxon>
        <taxon>Menispermoideae</taxon>
        <taxon>Cissampelideae</taxon>
        <taxon>Stephania</taxon>
    </lineage>
</organism>
<feature type="region of interest" description="Disordered" evidence="1">
    <location>
        <begin position="61"/>
        <end position="82"/>
    </location>
</feature>
<reference evidence="2 3" key="1">
    <citation type="submission" date="2024-01" db="EMBL/GenBank/DDBJ databases">
        <title>Genome assemblies of Stephania.</title>
        <authorList>
            <person name="Yang L."/>
        </authorList>
    </citation>
    <scope>NUCLEOTIDE SEQUENCE [LARGE SCALE GENOMIC DNA]</scope>
    <source>
        <strain evidence="2">YNDBR</strain>
        <tissue evidence="2">Leaf</tissue>
    </source>
</reference>
<evidence type="ECO:0000313" key="3">
    <source>
        <dbReference type="Proteomes" id="UP001420932"/>
    </source>
</evidence>
<dbReference type="AlphaFoldDB" id="A0AAP0FLZ7"/>
<dbReference type="EMBL" id="JBBNAF010000010">
    <property type="protein sequence ID" value="KAK9107198.1"/>
    <property type="molecule type" value="Genomic_DNA"/>
</dbReference>
<feature type="region of interest" description="Disordered" evidence="1">
    <location>
        <begin position="135"/>
        <end position="161"/>
    </location>
</feature>
<accession>A0AAP0FLZ7</accession>
<evidence type="ECO:0000256" key="1">
    <source>
        <dbReference type="SAM" id="MobiDB-lite"/>
    </source>
</evidence>
<proteinExistence type="predicted"/>
<keyword evidence="3" id="KW-1185">Reference proteome</keyword>
<dbReference type="Proteomes" id="UP001420932">
    <property type="component" value="Unassembled WGS sequence"/>
</dbReference>
<feature type="compositionally biased region" description="Low complexity" evidence="1">
    <location>
        <begin position="143"/>
        <end position="152"/>
    </location>
</feature>
<evidence type="ECO:0000313" key="2">
    <source>
        <dbReference type="EMBL" id="KAK9107198.1"/>
    </source>
</evidence>
<comment type="caution">
    <text evidence="2">The sequence shown here is derived from an EMBL/GenBank/DDBJ whole genome shotgun (WGS) entry which is preliminary data.</text>
</comment>
<gene>
    <name evidence="2" type="ORF">Syun_023209</name>
</gene>